<protein>
    <submittedName>
        <fullName evidence="2">DUF1765-domain-containing protein</fullName>
    </submittedName>
</protein>
<reference evidence="2" key="1">
    <citation type="journal article" date="2020" name="Stud. Mycol.">
        <title>101 Dothideomycetes genomes: a test case for predicting lifestyles and emergence of pathogens.</title>
        <authorList>
            <person name="Haridas S."/>
            <person name="Albert R."/>
            <person name="Binder M."/>
            <person name="Bloem J."/>
            <person name="Labutti K."/>
            <person name="Salamov A."/>
            <person name="Andreopoulos B."/>
            <person name="Baker S."/>
            <person name="Barry K."/>
            <person name="Bills G."/>
            <person name="Bluhm B."/>
            <person name="Cannon C."/>
            <person name="Castanera R."/>
            <person name="Culley D."/>
            <person name="Daum C."/>
            <person name="Ezra D."/>
            <person name="Gonzalez J."/>
            <person name="Henrissat B."/>
            <person name="Kuo A."/>
            <person name="Liang C."/>
            <person name="Lipzen A."/>
            <person name="Lutzoni F."/>
            <person name="Magnuson J."/>
            <person name="Mondo S."/>
            <person name="Nolan M."/>
            <person name="Ohm R."/>
            <person name="Pangilinan J."/>
            <person name="Park H.-J."/>
            <person name="Ramirez L."/>
            <person name="Alfaro M."/>
            <person name="Sun H."/>
            <person name="Tritt A."/>
            <person name="Yoshinaga Y."/>
            <person name="Zwiers L.-H."/>
            <person name="Turgeon B."/>
            <person name="Goodwin S."/>
            <person name="Spatafora J."/>
            <person name="Crous P."/>
            <person name="Grigoriev I."/>
        </authorList>
    </citation>
    <scope>NUCLEOTIDE SEQUENCE</scope>
    <source>
        <strain evidence="2">CBS 121739</strain>
    </source>
</reference>
<dbReference type="InterPro" id="IPR013887">
    <property type="entry name" value="UPF0592"/>
</dbReference>
<feature type="region of interest" description="Disordered" evidence="1">
    <location>
        <begin position="299"/>
        <end position="347"/>
    </location>
</feature>
<dbReference type="PANTHER" id="PTHR37988:SF1">
    <property type="entry name" value="UPF0592 MEMBRANE PROTEIN C7D4.03C"/>
    <property type="match status" value="1"/>
</dbReference>
<feature type="compositionally biased region" description="Polar residues" evidence="1">
    <location>
        <begin position="178"/>
        <end position="187"/>
    </location>
</feature>
<sequence>MPSQMSTTRVSPSAFTSNRTIREESEHSDKDAVASTSPRKSDTDILPRTASYTYFAKAKESLFEDNKILELKGTITEDDLAASSTTTGDGDSSSSSTGPDSEPSLPLEIKPSLSSSPRKSTKNTVSRLLGWNKSQDEPEQRQSRPSTDSGSSRSASRPGSRLRRKSWMPQAPADTTRETGSSAPTNNSERDIANGDQASGTHTEDETSPRKLSEDQRSRSWTLGAGRRMSMIGRSRERDKGLANNEEGVIGEHVPNKRTLLKSIPRPSSMLIRSRTTDNISPERQSQARDVPAVPQLPISFSTDRLPTTSNSPIKEHLSPTDRVPSLPRQRSSDRLRASNIKGEPQRKKDELWTVFRTLDGDYQKFQSKSIALKTNVVRSTLTPFLRTYAEHASNHKLRAEDLDRRANILNKWWTGLLEMLAGRNNQSISGTDRPAILEAVSGIMERPEWRLRPSPFSPITNSGLMTPAPQTKSTTSLSSTNSDFLIESVQHNVRNIFTQNIMSQMSFVIAKMSLRNAPASLVSFCGKTCAYAFFFCPGIADMLIRLWNPSPDVMRRVMEENGAPRLEKFERTAKTILAFFPPNLHSLKVSSFRQICQELRKPCQLPLGAAHLDWHGPWTKRWYGTESDLFYVFVKYFHVLTNEFLPPDTTNLEKLCAPGVLMVHTQILANLDATIHRHANASVGDDTVNGPSTITFDDVLQGDPDAAAAPVPIGPTNATRLMAENRLIMLLRDILSERTANVTNVRPMFAELFCQLLKASARKVSLYDHNASYMLCDFLEEVVGIIVRYEQSSKTLILDWPFWLSVCRKMAESHNTATEIRLYSFLYSTWNSIIADPDRKTDTCLDFLLDPDFFESRFNHWCPMVRSYYMRLLCWRVARFDGDPSDGDIIIFDRLLDQLRGIWSHFLFIRERAQRAESVPPSTIPCPPAPGRRLLIIRTDAPVHSPAGSFLSFDGIVSPHSSIQKSDSVLQDIETRPSSSMSDASSDYGQSTEEKTKKPWNLFKSLIGMPSSPRSKSRSPSSKERTSAKTSGSTTPTFSQSATTTTTTTTSVPTHRSYCFRFSLEWQDKRLQIVNNMRLYAPRLPGPAQQYLIDHGRMLPTVRSRKPEGAAASSSKYAGRALAEWSMVVNECQNFFERRKHEGVPTNSWVETPTLSVEHFKRPS</sequence>
<gene>
    <name evidence="2" type="ORF">EJ05DRAFT_264147</name>
</gene>
<feature type="compositionally biased region" description="Low complexity" evidence="1">
    <location>
        <begin position="979"/>
        <end position="988"/>
    </location>
</feature>
<dbReference type="PANTHER" id="PTHR37988">
    <property type="entry name" value="UPF0592 MEMBRANE PROTEIN C7D4.03C"/>
    <property type="match status" value="1"/>
</dbReference>
<feature type="region of interest" description="Disordered" evidence="1">
    <location>
        <begin position="965"/>
        <end position="1052"/>
    </location>
</feature>
<keyword evidence="3" id="KW-1185">Reference proteome</keyword>
<feature type="region of interest" description="Disordered" evidence="1">
    <location>
        <begin position="1"/>
        <end position="48"/>
    </location>
</feature>
<evidence type="ECO:0000313" key="3">
    <source>
        <dbReference type="Proteomes" id="UP000799437"/>
    </source>
</evidence>
<dbReference type="RefSeq" id="XP_033603881.1">
    <property type="nucleotide sequence ID" value="XM_033740289.1"/>
</dbReference>
<feature type="compositionally biased region" description="Low complexity" evidence="1">
    <location>
        <begin position="83"/>
        <end position="104"/>
    </location>
</feature>
<accession>A0A6A6WH84</accession>
<dbReference type="AlphaFoldDB" id="A0A6A6WH84"/>
<evidence type="ECO:0000256" key="1">
    <source>
        <dbReference type="SAM" id="MobiDB-lite"/>
    </source>
</evidence>
<dbReference type="EMBL" id="ML996567">
    <property type="protein sequence ID" value="KAF2761430.1"/>
    <property type="molecule type" value="Genomic_DNA"/>
</dbReference>
<feature type="compositionally biased region" description="Polar residues" evidence="1">
    <location>
        <begin position="1"/>
        <end position="19"/>
    </location>
</feature>
<feature type="compositionally biased region" description="Polar residues" evidence="1">
    <location>
        <begin position="299"/>
        <end position="313"/>
    </location>
</feature>
<dbReference type="Pfam" id="PF08578">
    <property type="entry name" value="DUF1765"/>
    <property type="match status" value="1"/>
</dbReference>
<feature type="compositionally biased region" description="Basic and acidic residues" evidence="1">
    <location>
        <begin position="20"/>
        <end position="32"/>
    </location>
</feature>
<feature type="compositionally biased region" description="Low complexity" evidence="1">
    <location>
        <begin position="1034"/>
        <end position="1052"/>
    </location>
</feature>
<proteinExistence type="predicted"/>
<feature type="compositionally biased region" description="Low complexity" evidence="1">
    <location>
        <begin position="143"/>
        <end position="159"/>
    </location>
</feature>
<evidence type="ECO:0000313" key="2">
    <source>
        <dbReference type="EMBL" id="KAF2761430.1"/>
    </source>
</evidence>
<feature type="region of interest" description="Disordered" evidence="1">
    <location>
        <begin position="74"/>
        <end position="250"/>
    </location>
</feature>
<organism evidence="2 3">
    <name type="scientific">Pseudovirgaria hyperparasitica</name>
    <dbReference type="NCBI Taxonomy" id="470096"/>
    <lineage>
        <taxon>Eukaryota</taxon>
        <taxon>Fungi</taxon>
        <taxon>Dikarya</taxon>
        <taxon>Ascomycota</taxon>
        <taxon>Pezizomycotina</taxon>
        <taxon>Dothideomycetes</taxon>
        <taxon>Dothideomycetes incertae sedis</taxon>
        <taxon>Acrospermales</taxon>
        <taxon>Acrospermaceae</taxon>
        <taxon>Pseudovirgaria</taxon>
    </lineage>
</organism>
<feature type="compositionally biased region" description="Basic and acidic residues" evidence="1">
    <location>
        <begin position="202"/>
        <end position="218"/>
    </location>
</feature>
<dbReference type="OrthoDB" id="296767at2759"/>
<feature type="compositionally biased region" description="Low complexity" evidence="1">
    <location>
        <begin position="1011"/>
        <end position="1021"/>
    </location>
</feature>
<name>A0A6A6WH84_9PEZI</name>
<feature type="compositionally biased region" description="Polar residues" evidence="1">
    <location>
        <begin position="112"/>
        <end position="126"/>
    </location>
</feature>
<dbReference type="Proteomes" id="UP000799437">
    <property type="component" value="Unassembled WGS sequence"/>
</dbReference>
<dbReference type="GeneID" id="54481343"/>